<dbReference type="PRINTS" id="PR00344">
    <property type="entry name" value="BCTRLSENSOR"/>
</dbReference>
<dbReference type="PATRIC" id="fig|1632867.3.peg.5788"/>
<dbReference type="PROSITE" id="PS50894">
    <property type="entry name" value="HPT"/>
    <property type="match status" value="1"/>
</dbReference>
<dbReference type="SUPFAM" id="SSF55874">
    <property type="entry name" value="ATPase domain of HSP90 chaperone/DNA topoisomerase II/histidine kinase"/>
    <property type="match status" value="1"/>
</dbReference>
<evidence type="ECO:0000256" key="9">
    <source>
        <dbReference type="PROSITE-ProRule" id="PRU00110"/>
    </source>
</evidence>
<dbReference type="InterPro" id="IPR008207">
    <property type="entry name" value="Sig_transdc_His_kin_Hpt_dom"/>
</dbReference>
<dbReference type="PANTHER" id="PTHR43395">
    <property type="entry name" value="SENSOR HISTIDINE KINASE CHEA"/>
    <property type="match status" value="1"/>
</dbReference>
<evidence type="ECO:0000256" key="8">
    <source>
        <dbReference type="ARBA" id="ARBA00035100"/>
    </source>
</evidence>
<feature type="region of interest" description="Disordered" evidence="10">
    <location>
        <begin position="83"/>
        <end position="111"/>
    </location>
</feature>
<keyword evidence="7" id="KW-0902">Two-component regulatory system</keyword>
<dbReference type="PROSITE" id="PS50109">
    <property type="entry name" value="HIS_KIN"/>
    <property type="match status" value="1"/>
</dbReference>
<dbReference type="Gene3D" id="3.30.565.10">
    <property type="entry name" value="Histidine kinase-like ATPase, C-terminal domain"/>
    <property type="match status" value="1"/>
</dbReference>
<dbReference type="InterPro" id="IPR004358">
    <property type="entry name" value="Sig_transdc_His_kin-like_C"/>
</dbReference>
<dbReference type="InterPro" id="IPR051315">
    <property type="entry name" value="Bact_Chemotaxis_CheA"/>
</dbReference>
<sequence>MALLDILPMVHRAKGEAGLLGFNLFEEKLHALEDVIDELRKRPQVQGEDLLSLTVQLDRLMLDVKSIYALLEHMSDLRQTFASEESQGLTPVTNSSAPTSSFNPPTESGADEQNMLAGLRQMVQAMAAVQGKRVEFFAEGFDVLLLTSYQRNQLRDILLQLMRNAVTHGIELPDERLASGKAEIGQIRLQAQIQAQGCSIICYDDGRGIDASKLRDAALIGGYANEDDLLDCDEQNLYALMFETGLSTAEEVTVHSGRGVGLDVVKQQIKALGGQLALATELGQFCAWRISLPYTHLEHLPFAAV</sequence>
<accession>A0A0F3IIW9</accession>
<keyword evidence="4 9" id="KW-0597">Phosphoprotein</keyword>
<dbReference type="Pfam" id="PF02518">
    <property type="entry name" value="HATPase_c"/>
    <property type="match status" value="1"/>
</dbReference>
<dbReference type="RefSeq" id="WP_045779087.1">
    <property type="nucleotide sequence ID" value="NZ_LAJX01000096.1"/>
</dbReference>
<name>A0A0F3IIW9_9GAMM</name>
<dbReference type="PANTHER" id="PTHR43395:SF10">
    <property type="entry name" value="CHEMOTAXIS PROTEIN CHEA"/>
    <property type="match status" value="1"/>
</dbReference>
<dbReference type="Gene3D" id="1.20.120.160">
    <property type="entry name" value="HPT domain"/>
    <property type="match status" value="1"/>
</dbReference>
<keyword evidence="6" id="KW-0418">Kinase</keyword>
<evidence type="ECO:0000313" key="14">
    <source>
        <dbReference type="Proteomes" id="UP000033684"/>
    </source>
</evidence>
<dbReference type="EMBL" id="LAJX01000096">
    <property type="protein sequence ID" value="KJV06681.1"/>
    <property type="molecule type" value="Genomic_DNA"/>
</dbReference>
<gene>
    <name evidence="13" type="ORF">VZ94_09780</name>
</gene>
<evidence type="ECO:0000259" key="12">
    <source>
        <dbReference type="PROSITE" id="PS50894"/>
    </source>
</evidence>
<proteinExistence type="predicted"/>
<evidence type="ECO:0000259" key="11">
    <source>
        <dbReference type="PROSITE" id="PS50109"/>
    </source>
</evidence>
<comment type="catalytic activity">
    <reaction evidence="1">
        <text>ATP + protein L-histidine = ADP + protein N-phospho-L-histidine.</text>
        <dbReference type="EC" id="2.7.13.3"/>
    </reaction>
</comment>
<dbReference type="FunFam" id="3.30.565.10:FF:000016">
    <property type="entry name" value="Chemotaxis protein CheA, putative"/>
    <property type="match status" value="1"/>
</dbReference>
<evidence type="ECO:0000256" key="6">
    <source>
        <dbReference type="ARBA" id="ARBA00022777"/>
    </source>
</evidence>
<dbReference type="SMART" id="SM00387">
    <property type="entry name" value="HATPase_c"/>
    <property type="match status" value="1"/>
</dbReference>
<evidence type="ECO:0000256" key="2">
    <source>
        <dbReference type="ARBA" id="ARBA00012438"/>
    </source>
</evidence>
<dbReference type="OrthoDB" id="9803176at2"/>
<keyword evidence="14" id="KW-1185">Reference proteome</keyword>
<dbReference type="GO" id="GO:0000155">
    <property type="term" value="F:phosphorelay sensor kinase activity"/>
    <property type="evidence" value="ECO:0007669"/>
    <property type="project" value="UniProtKB-ARBA"/>
</dbReference>
<reference evidence="13 14" key="2">
    <citation type="journal article" date="2016" name="Microb. Ecol.">
        <title>Genome Characteristics of a Novel Type I Methanotroph (Sn10-6) Isolated from a Flooded Indian Rice Field.</title>
        <authorList>
            <person name="Rahalkar M.C."/>
            <person name="Pandit P.S."/>
            <person name="Dhakephalkar P.K."/>
            <person name="Pore S."/>
            <person name="Arora P."/>
            <person name="Kapse N."/>
        </authorList>
    </citation>
    <scope>NUCLEOTIDE SEQUENCE [LARGE SCALE GENOMIC DNA]</scope>
    <source>
        <strain evidence="13 14">Sn10-6</strain>
    </source>
</reference>
<dbReference type="InterPro" id="IPR036890">
    <property type="entry name" value="HATPase_C_sf"/>
</dbReference>
<protein>
    <recommendedName>
        <fullName evidence="3">Chemotaxis protein CheA</fullName>
        <ecNumber evidence="2">2.7.13.3</ecNumber>
    </recommendedName>
</protein>
<dbReference type="AlphaFoldDB" id="A0A0F3IIW9"/>
<evidence type="ECO:0000256" key="7">
    <source>
        <dbReference type="ARBA" id="ARBA00023012"/>
    </source>
</evidence>
<comment type="function">
    <text evidence="8">Involved in the transmission of sensory signals from the chemoreceptors to the flagellar motors. CheA is autophosphorylated; it can transfer its phosphate group to either CheB or CheY.</text>
</comment>
<feature type="domain" description="HPt" evidence="12">
    <location>
        <begin position="1"/>
        <end position="74"/>
    </location>
</feature>
<reference evidence="14" key="1">
    <citation type="submission" date="2015-03" db="EMBL/GenBank/DDBJ databases">
        <title>Draft genome sequence of a novel methanotroph (Sn10-6) isolated from flooded ricefield rhizosphere in India.</title>
        <authorList>
            <person name="Pandit P.S."/>
            <person name="Pore S.D."/>
            <person name="Arora P."/>
            <person name="Kapse N.G."/>
            <person name="Dhakephalkar P.K."/>
            <person name="Rahalkar M.C."/>
        </authorList>
    </citation>
    <scope>NUCLEOTIDE SEQUENCE [LARGE SCALE GENOMIC DNA]</scope>
    <source>
        <strain evidence="14">Sn10-6</strain>
    </source>
</reference>
<evidence type="ECO:0000256" key="3">
    <source>
        <dbReference type="ARBA" id="ARBA00021495"/>
    </source>
</evidence>
<evidence type="ECO:0000256" key="10">
    <source>
        <dbReference type="SAM" id="MobiDB-lite"/>
    </source>
</evidence>
<organism evidence="13 14">
    <name type="scientific">Methylocucumis oryzae</name>
    <dbReference type="NCBI Taxonomy" id="1632867"/>
    <lineage>
        <taxon>Bacteria</taxon>
        <taxon>Pseudomonadati</taxon>
        <taxon>Pseudomonadota</taxon>
        <taxon>Gammaproteobacteria</taxon>
        <taxon>Methylococcales</taxon>
        <taxon>Methylococcaceae</taxon>
        <taxon>Methylocucumis</taxon>
    </lineage>
</organism>
<dbReference type="InterPro" id="IPR005467">
    <property type="entry name" value="His_kinase_dom"/>
</dbReference>
<feature type="modified residue" description="Phosphohistidine" evidence="9">
    <location>
        <position position="11"/>
    </location>
</feature>
<keyword evidence="5" id="KW-0808">Transferase</keyword>
<dbReference type="InterPro" id="IPR036641">
    <property type="entry name" value="HPT_dom_sf"/>
</dbReference>
<feature type="domain" description="Histidine kinase" evidence="11">
    <location>
        <begin position="158"/>
        <end position="296"/>
    </location>
</feature>
<evidence type="ECO:0000256" key="4">
    <source>
        <dbReference type="ARBA" id="ARBA00022553"/>
    </source>
</evidence>
<evidence type="ECO:0000256" key="5">
    <source>
        <dbReference type="ARBA" id="ARBA00022679"/>
    </source>
</evidence>
<dbReference type="InterPro" id="IPR003594">
    <property type="entry name" value="HATPase_dom"/>
</dbReference>
<feature type="compositionally biased region" description="Polar residues" evidence="10">
    <location>
        <begin position="83"/>
        <end position="106"/>
    </location>
</feature>
<comment type="caution">
    <text evidence="13">The sequence shown here is derived from an EMBL/GenBank/DDBJ whole genome shotgun (WGS) entry which is preliminary data.</text>
</comment>
<evidence type="ECO:0000313" key="13">
    <source>
        <dbReference type="EMBL" id="KJV06681.1"/>
    </source>
</evidence>
<dbReference type="SUPFAM" id="SSF47226">
    <property type="entry name" value="Histidine-containing phosphotransfer domain, HPT domain"/>
    <property type="match status" value="1"/>
</dbReference>
<dbReference type="Proteomes" id="UP000033684">
    <property type="component" value="Unassembled WGS sequence"/>
</dbReference>
<evidence type="ECO:0000256" key="1">
    <source>
        <dbReference type="ARBA" id="ARBA00000085"/>
    </source>
</evidence>
<dbReference type="EC" id="2.7.13.3" evidence="2"/>